<dbReference type="OrthoDB" id="4184144at2"/>
<keyword evidence="1" id="KW-0472">Membrane</keyword>
<organism evidence="2 3">
    <name type="scientific">Citricoccus muralis</name>
    <dbReference type="NCBI Taxonomy" id="169134"/>
    <lineage>
        <taxon>Bacteria</taxon>
        <taxon>Bacillati</taxon>
        <taxon>Actinomycetota</taxon>
        <taxon>Actinomycetes</taxon>
        <taxon>Micrococcales</taxon>
        <taxon>Micrococcaceae</taxon>
        <taxon>Citricoccus</taxon>
    </lineage>
</organism>
<dbReference type="Proteomes" id="UP000256727">
    <property type="component" value="Unassembled WGS sequence"/>
</dbReference>
<protein>
    <submittedName>
        <fullName evidence="2">Uncharacterized protein</fullName>
    </submittedName>
</protein>
<gene>
    <name evidence="2" type="ORF">C8E99_0042</name>
</gene>
<evidence type="ECO:0000256" key="1">
    <source>
        <dbReference type="SAM" id="Phobius"/>
    </source>
</evidence>
<sequence length="170" mass="19302">MKYRNEVEVKKALGIDSFRNLSKDNVLRFAAMMSDMDTEVALKIIEQFPAFKEFATDAISEMRRVHDSALEANNKNQLEVHALFNRIAKTIERELDRPELTFDQRRELTDQLMELARMAYQKDSENKKFILELARTATLGIGALVGVGAAILGAKAVLEQKDNTTDTHEV</sequence>
<proteinExistence type="predicted"/>
<comment type="caution">
    <text evidence="2">The sequence shown here is derived from an EMBL/GenBank/DDBJ whole genome shotgun (WGS) entry which is preliminary data.</text>
</comment>
<evidence type="ECO:0000313" key="2">
    <source>
        <dbReference type="EMBL" id="REE02276.1"/>
    </source>
</evidence>
<dbReference type="AlphaFoldDB" id="A0A3D9L9F5"/>
<dbReference type="EMBL" id="QREH01000001">
    <property type="protein sequence ID" value="REE02276.1"/>
    <property type="molecule type" value="Genomic_DNA"/>
</dbReference>
<name>A0A3D9L9F5_9MICC</name>
<keyword evidence="3" id="KW-1185">Reference proteome</keyword>
<dbReference type="RefSeq" id="WP_115930581.1">
    <property type="nucleotide sequence ID" value="NZ_QREH01000001.1"/>
</dbReference>
<reference evidence="2 3" key="1">
    <citation type="submission" date="2018-07" db="EMBL/GenBank/DDBJ databases">
        <title>Sequencing the genomes of 1000 actinobacteria strains.</title>
        <authorList>
            <person name="Klenk H.-P."/>
        </authorList>
    </citation>
    <scope>NUCLEOTIDE SEQUENCE [LARGE SCALE GENOMIC DNA]</scope>
    <source>
        <strain evidence="2 3">DSM 14442</strain>
    </source>
</reference>
<keyword evidence="1" id="KW-1133">Transmembrane helix</keyword>
<feature type="transmembrane region" description="Helical" evidence="1">
    <location>
        <begin position="137"/>
        <end position="158"/>
    </location>
</feature>
<keyword evidence="1" id="KW-0812">Transmembrane</keyword>
<accession>A0A3D9L9F5</accession>
<evidence type="ECO:0000313" key="3">
    <source>
        <dbReference type="Proteomes" id="UP000256727"/>
    </source>
</evidence>